<accession>A0A3P9KHE1</accession>
<sequence length="73" mass="8093">MGPDNSKTCSLTLRGAAGGPARTRWVNLTSIKDNSSHPLQPTVIKRFIYLSICLVICVYLFFSRDAMTGKFLL</sequence>
<dbReference type="Ensembl" id="ENSORLT00020002331.1">
    <property type="protein sequence ID" value="ENSORLP00020007773.1"/>
    <property type="gene ID" value="ENSORLG00020008656.1"/>
</dbReference>
<keyword evidence="1" id="KW-0812">Transmembrane</keyword>
<reference evidence="2" key="4">
    <citation type="submission" date="2025-09" db="UniProtKB">
        <authorList>
            <consortium name="Ensembl"/>
        </authorList>
    </citation>
    <scope>IDENTIFICATION</scope>
    <source>
        <strain evidence="2">HNI</strain>
    </source>
</reference>
<evidence type="ECO:0000256" key="1">
    <source>
        <dbReference type="SAM" id="Phobius"/>
    </source>
</evidence>
<evidence type="ECO:0000313" key="2">
    <source>
        <dbReference type="Ensembl" id="ENSORLP00020007773.1"/>
    </source>
</evidence>
<reference evidence="2" key="3">
    <citation type="submission" date="2025-08" db="UniProtKB">
        <authorList>
            <consortium name="Ensembl"/>
        </authorList>
    </citation>
    <scope>IDENTIFICATION</scope>
    <source>
        <strain evidence="2">HNI</strain>
    </source>
</reference>
<feature type="transmembrane region" description="Helical" evidence="1">
    <location>
        <begin position="43"/>
        <end position="62"/>
    </location>
</feature>
<keyword evidence="1" id="KW-1133">Transmembrane helix</keyword>
<evidence type="ECO:0000313" key="3">
    <source>
        <dbReference type="Proteomes" id="UP000265180"/>
    </source>
</evidence>
<keyword evidence="1" id="KW-0472">Membrane</keyword>
<proteinExistence type="predicted"/>
<dbReference type="AlphaFoldDB" id="A0A3P9KHE1"/>
<name>A0A3P9KHE1_ORYLA</name>
<organism evidence="2 3">
    <name type="scientific">Oryzias latipes</name>
    <name type="common">Japanese rice fish</name>
    <name type="synonym">Japanese killifish</name>
    <dbReference type="NCBI Taxonomy" id="8090"/>
    <lineage>
        <taxon>Eukaryota</taxon>
        <taxon>Metazoa</taxon>
        <taxon>Chordata</taxon>
        <taxon>Craniata</taxon>
        <taxon>Vertebrata</taxon>
        <taxon>Euteleostomi</taxon>
        <taxon>Actinopterygii</taxon>
        <taxon>Neopterygii</taxon>
        <taxon>Teleostei</taxon>
        <taxon>Neoteleostei</taxon>
        <taxon>Acanthomorphata</taxon>
        <taxon>Ovalentaria</taxon>
        <taxon>Atherinomorphae</taxon>
        <taxon>Beloniformes</taxon>
        <taxon>Adrianichthyidae</taxon>
        <taxon>Oryziinae</taxon>
        <taxon>Oryzias</taxon>
    </lineage>
</organism>
<dbReference type="Proteomes" id="UP000265180">
    <property type="component" value="Chromosome 23"/>
</dbReference>
<protein>
    <submittedName>
        <fullName evidence="2">Uncharacterized protein</fullName>
    </submittedName>
</protein>
<reference key="1">
    <citation type="journal article" date="2007" name="Nature">
        <title>The medaka draft genome and insights into vertebrate genome evolution.</title>
        <authorList>
            <person name="Kasahara M."/>
            <person name="Naruse K."/>
            <person name="Sasaki S."/>
            <person name="Nakatani Y."/>
            <person name="Qu W."/>
            <person name="Ahsan B."/>
            <person name="Yamada T."/>
            <person name="Nagayasu Y."/>
            <person name="Doi K."/>
            <person name="Kasai Y."/>
            <person name="Jindo T."/>
            <person name="Kobayashi D."/>
            <person name="Shimada A."/>
            <person name="Toyoda A."/>
            <person name="Kuroki Y."/>
            <person name="Fujiyama A."/>
            <person name="Sasaki T."/>
            <person name="Shimizu A."/>
            <person name="Asakawa S."/>
            <person name="Shimizu N."/>
            <person name="Hashimoto S."/>
            <person name="Yang J."/>
            <person name="Lee Y."/>
            <person name="Matsushima K."/>
            <person name="Sugano S."/>
            <person name="Sakaizumi M."/>
            <person name="Narita T."/>
            <person name="Ohishi K."/>
            <person name="Haga S."/>
            <person name="Ohta F."/>
            <person name="Nomoto H."/>
            <person name="Nogata K."/>
            <person name="Morishita T."/>
            <person name="Endo T."/>
            <person name="Shin-I T."/>
            <person name="Takeda H."/>
            <person name="Morishita S."/>
            <person name="Kohara Y."/>
        </authorList>
    </citation>
    <scope>NUCLEOTIDE SEQUENCE [LARGE SCALE GENOMIC DNA]</scope>
    <source>
        <strain>Hd-rR</strain>
    </source>
</reference>
<reference evidence="2 3" key="2">
    <citation type="submission" date="2017-04" db="EMBL/GenBank/DDBJ databases">
        <title>CpG methylation of centromeres and impact of large insertions on vertebrate speciation.</title>
        <authorList>
            <person name="Ichikawa K."/>
            <person name="Yoshimura J."/>
            <person name="Morishita S."/>
        </authorList>
    </citation>
    <scope>NUCLEOTIDE SEQUENCE</scope>
    <source>
        <strain evidence="2 3">HNI</strain>
    </source>
</reference>